<dbReference type="SUPFAM" id="SSF53927">
    <property type="entry name" value="Cytidine deaminase-like"/>
    <property type="match status" value="1"/>
</dbReference>
<reference evidence="4 5" key="1">
    <citation type="submission" date="2022-10" db="EMBL/GenBank/DDBJ databases">
        <title>Janthinobacterium sp. hw3 Genome sequencing.</title>
        <authorList>
            <person name="Park S."/>
        </authorList>
    </citation>
    <scope>NUCLEOTIDE SEQUENCE [LARGE SCALE GENOMIC DNA]</scope>
    <source>
        <strain evidence="5">hw3</strain>
    </source>
</reference>
<dbReference type="Proteomes" id="UP001221208">
    <property type="component" value="Unassembled WGS sequence"/>
</dbReference>
<accession>A0ABT5K065</accession>
<comment type="subcellular location">
    <subcellularLocation>
        <location evidence="3">Cytoplasm</location>
    </subcellularLocation>
</comment>
<protein>
    <recommendedName>
        <fullName evidence="3">Sulfur carrier protein FdhD</fullName>
    </recommendedName>
</protein>
<dbReference type="PANTHER" id="PTHR30592">
    <property type="entry name" value="FORMATE DEHYDROGENASE"/>
    <property type="match status" value="1"/>
</dbReference>
<keyword evidence="5" id="KW-1185">Reference proteome</keyword>
<evidence type="ECO:0000256" key="1">
    <source>
        <dbReference type="ARBA" id="ARBA00022490"/>
    </source>
</evidence>
<dbReference type="PIRSF" id="PIRSF015626">
    <property type="entry name" value="FdhD"/>
    <property type="match status" value="1"/>
</dbReference>
<comment type="caution">
    <text evidence="4">The sequence shown here is derived from an EMBL/GenBank/DDBJ whole genome shotgun (WGS) entry which is preliminary data.</text>
</comment>
<dbReference type="InterPro" id="IPR003786">
    <property type="entry name" value="FdhD"/>
</dbReference>
<comment type="caution">
    <text evidence="3">Lacks conserved residue(s) required for the propagation of feature annotation.</text>
</comment>
<dbReference type="PANTHER" id="PTHR30592:SF1">
    <property type="entry name" value="SULFUR CARRIER PROTEIN FDHD"/>
    <property type="match status" value="1"/>
</dbReference>
<proteinExistence type="inferred from homology"/>
<evidence type="ECO:0000256" key="3">
    <source>
        <dbReference type="HAMAP-Rule" id="MF_00187"/>
    </source>
</evidence>
<dbReference type="EMBL" id="JAQQXR010000004">
    <property type="protein sequence ID" value="MDC8758358.1"/>
    <property type="molecule type" value="Genomic_DNA"/>
</dbReference>
<keyword evidence="2 3" id="KW-0501">Molybdenum cofactor biosynthesis</keyword>
<dbReference type="RefSeq" id="WP_273671033.1">
    <property type="nucleotide sequence ID" value="NZ_JAQQXR010000004.1"/>
</dbReference>
<comment type="similarity">
    <text evidence="3">Belongs to the FdhD family.</text>
</comment>
<organism evidence="4 5">
    <name type="scientific">Janthinobacterium fluminis</name>
    <dbReference type="NCBI Taxonomy" id="2987524"/>
    <lineage>
        <taxon>Bacteria</taxon>
        <taxon>Pseudomonadati</taxon>
        <taxon>Pseudomonadota</taxon>
        <taxon>Betaproteobacteria</taxon>
        <taxon>Burkholderiales</taxon>
        <taxon>Oxalobacteraceae</taxon>
        <taxon>Janthinobacterium</taxon>
    </lineage>
</organism>
<comment type="function">
    <text evidence="3">Required for formate dehydrogenase (FDH) activity. Acts as a sulfur carrier protein that transfers sulfur from IscS to the molybdenum cofactor prior to its insertion into FDH.</text>
</comment>
<dbReference type="Pfam" id="PF02634">
    <property type="entry name" value="FdhD-NarQ"/>
    <property type="match status" value="1"/>
</dbReference>
<gene>
    <name evidence="3 4" type="primary">fdhD</name>
    <name evidence="4" type="ORF">OIK44_12255</name>
</gene>
<sequence length="274" mass="28077">MSVSEPNLAAWSNLPVTRHAPGGAGLPTSDAVAEETPVALVYNGVAHAVMMATPLDLDDFGVGFSLSERIVDSAADIYDIDCVQTPGTVGIELRMTISGACFMRLKEKRRSLAGNTGCGLCGLESLGALDTQLPPVTARAPVGKAALMAAFGALAPLQALNALTGAVHAAAWAGPDGAIALVREDVGRHNALDKLIGALARGGARRPGFAIMSSRASYELVQKAARADIGLLATISAPTALAVDMAERAGICLVGFARQHGCVVYAHADRLLAA</sequence>
<name>A0ABT5K065_9BURK</name>
<evidence type="ECO:0000256" key="2">
    <source>
        <dbReference type="ARBA" id="ARBA00023150"/>
    </source>
</evidence>
<dbReference type="NCBIfam" id="TIGR00129">
    <property type="entry name" value="fdhD_narQ"/>
    <property type="match status" value="1"/>
</dbReference>
<dbReference type="HAMAP" id="MF_00187">
    <property type="entry name" value="FdhD"/>
    <property type="match status" value="1"/>
</dbReference>
<dbReference type="Gene3D" id="3.10.20.10">
    <property type="match status" value="1"/>
</dbReference>
<keyword evidence="1 3" id="KW-0963">Cytoplasm</keyword>
<evidence type="ECO:0000313" key="4">
    <source>
        <dbReference type="EMBL" id="MDC8758358.1"/>
    </source>
</evidence>
<evidence type="ECO:0000313" key="5">
    <source>
        <dbReference type="Proteomes" id="UP001221208"/>
    </source>
</evidence>
<feature type="active site" description="Cysteine persulfide intermediate" evidence="3">
    <location>
        <position position="118"/>
    </location>
</feature>
<dbReference type="InterPro" id="IPR016193">
    <property type="entry name" value="Cytidine_deaminase-like"/>
</dbReference>
<dbReference type="Gene3D" id="3.40.140.10">
    <property type="entry name" value="Cytidine Deaminase, domain 2"/>
    <property type="match status" value="1"/>
</dbReference>